<dbReference type="EMBL" id="CACRZD030000018">
    <property type="protein sequence ID" value="CAA6673386.1"/>
    <property type="molecule type" value="Genomic_DNA"/>
</dbReference>
<dbReference type="Proteomes" id="UP001189122">
    <property type="component" value="Unassembled WGS sequence"/>
</dbReference>
<reference evidence="1 2" key="1">
    <citation type="submission" date="2019-12" db="EMBL/GenBank/DDBJ databases">
        <authorList>
            <person name="Scholz U."/>
            <person name="Mascher M."/>
            <person name="Fiebig A."/>
        </authorList>
    </citation>
    <scope>NUCLEOTIDE SEQUENCE</scope>
</reference>
<gene>
    <name evidence="1" type="ORF">SI7747_18019803</name>
</gene>
<name>A0A7I8JT85_SPIIN</name>
<evidence type="ECO:0000313" key="2">
    <source>
        <dbReference type="Proteomes" id="UP001189122"/>
    </source>
</evidence>
<proteinExistence type="predicted"/>
<organism evidence="1">
    <name type="scientific">Spirodela intermedia</name>
    <name type="common">Intermediate duckweed</name>
    <dbReference type="NCBI Taxonomy" id="51605"/>
    <lineage>
        <taxon>Eukaryota</taxon>
        <taxon>Viridiplantae</taxon>
        <taxon>Streptophyta</taxon>
        <taxon>Embryophyta</taxon>
        <taxon>Tracheophyta</taxon>
        <taxon>Spermatophyta</taxon>
        <taxon>Magnoliopsida</taxon>
        <taxon>Liliopsida</taxon>
        <taxon>Araceae</taxon>
        <taxon>Lemnoideae</taxon>
        <taxon>Spirodela</taxon>
    </lineage>
</organism>
<keyword evidence="2" id="KW-1185">Reference proteome</keyword>
<dbReference type="EMBL" id="LR743605">
    <property type="protein sequence ID" value="CAA2634391.1"/>
    <property type="molecule type" value="Genomic_DNA"/>
</dbReference>
<dbReference type="AlphaFoldDB" id="A0A7I8JT85"/>
<accession>A0A7I8JT85</accession>
<sequence length="31" mass="3783">MYLRKHSKVNFLSSVIFCDFRISLELVIYIF</sequence>
<evidence type="ECO:0000313" key="1">
    <source>
        <dbReference type="EMBL" id="CAA2634391.1"/>
    </source>
</evidence>
<protein>
    <submittedName>
        <fullName evidence="1">Uncharacterized protein</fullName>
    </submittedName>
</protein>